<reference evidence="1 2" key="1">
    <citation type="submission" date="2017-01" db="EMBL/GenBank/DDBJ databases">
        <title>Complete genome sequence of Haloterrigena daqingensis type strain (JX313T).</title>
        <authorList>
            <person name="Shuang W."/>
        </authorList>
    </citation>
    <scope>NUCLEOTIDE SEQUENCE [LARGE SCALE GENOMIC DNA]</scope>
    <source>
        <strain evidence="1 2">JX313</strain>
    </source>
</reference>
<proteinExistence type="predicted"/>
<dbReference type="Proteomes" id="UP000187321">
    <property type="component" value="Chromosome"/>
</dbReference>
<dbReference type="KEGG" id="hda:BB347_04765"/>
<accession>A0A1P8RBN5</accession>
<name>A0A1P8RBN5_9EURY</name>
<protein>
    <submittedName>
        <fullName evidence="1">Uncharacterized protein</fullName>
    </submittedName>
</protein>
<evidence type="ECO:0000313" key="1">
    <source>
        <dbReference type="EMBL" id="APX95985.1"/>
    </source>
</evidence>
<evidence type="ECO:0000313" key="2">
    <source>
        <dbReference type="Proteomes" id="UP000187321"/>
    </source>
</evidence>
<dbReference type="AlphaFoldDB" id="A0A1P8RBN5"/>
<gene>
    <name evidence="1" type="ORF">BB347_04765</name>
</gene>
<organism evidence="1 2">
    <name type="scientific">Natronorubrum daqingense</name>
    <dbReference type="NCBI Taxonomy" id="588898"/>
    <lineage>
        <taxon>Archaea</taxon>
        <taxon>Methanobacteriati</taxon>
        <taxon>Methanobacteriota</taxon>
        <taxon>Stenosarchaea group</taxon>
        <taxon>Halobacteria</taxon>
        <taxon>Halobacteriales</taxon>
        <taxon>Natrialbaceae</taxon>
        <taxon>Natronorubrum</taxon>
    </lineage>
</organism>
<sequence length="61" mass="7112">MTPKMVFTLAKLSKGDTQLSSSHLFPNGIYQLQYQFIFQSKFTLVIKTIKRSEHYFPQKIG</sequence>
<dbReference type="EMBL" id="CP019327">
    <property type="protein sequence ID" value="APX95985.1"/>
    <property type="molecule type" value="Genomic_DNA"/>
</dbReference>